<evidence type="ECO:0000313" key="3">
    <source>
        <dbReference type="Proteomes" id="UP000249016"/>
    </source>
</evidence>
<keyword evidence="1" id="KW-1133">Transmembrane helix</keyword>
<keyword evidence="3" id="KW-1185">Reference proteome</keyword>
<reference evidence="2 3" key="1">
    <citation type="submission" date="2018-06" db="EMBL/GenBank/DDBJ databases">
        <title>Spirosoma sp. HMF3257 Genome sequencing and assembly.</title>
        <authorList>
            <person name="Kang H."/>
            <person name="Cha I."/>
            <person name="Kim H."/>
            <person name="Kang J."/>
            <person name="Joh K."/>
        </authorList>
    </citation>
    <scope>NUCLEOTIDE SEQUENCE [LARGE SCALE GENOMIC DNA]</scope>
    <source>
        <strain evidence="2 3">HMF3257</strain>
    </source>
</reference>
<keyword evidence="1" id="KW-0472">Membrane</keyword>
<comment type="caution">
    <text evidence="2">The sequence shown here is derived from an EMBL/GenBank/DDBJ whole genome shotgun (WGS) entry which is preliminary data.</text>
</comment>
<feature type="transmembrane region" description="Helical" evidence="1">
    <location>
        <begin position="14"/>
        <end position="33"/>
    </location>
</feature>
<dbReference type="EMBL" id="QLII01000001">
    <property type="protein sequence ID" value="RAI78155.1"/>
    <property type="molecule type" value="Genomic_DNA"/>
</dbReference>
<dbReference type="OrthoDB" id="9807941at2"/>
<dbReference type="Gene3D" id="1.10.150.20">
    <property type="entry name" value="5' to 3' exonuclease, C-terminal subdomain"/>
    <property type="match status" value="1"/>
</dbReference>
<dbReference type="Proteomes" id="UP000249016">
    <property type="component" value="Unassembled WGS sequence"/>
</dbReference>
<dbReference type="RefSeq" id="WP_111349664.1">
    <property type="nucleotide sequence ID" value="NZ_QLII01000001.1"/>
</dbReference>
<dbReference type="AlphaFoldDB" id="A0A327NTV2"/>
<gene>
    <name evidence="2" type="ORF">HMF3257_36005</name>
</gene>
<accession>A0A327NTV2</accession>
<proteinExistence type="predicted"/>
<sequence>MFTLNPLNLADAQMQQWIMLIVAGILGFIIGYISRQRTIRELEGELASVERAVDDCQRVPVASVAATDGETLVLNRIRARANEINFARIGLASPANADDLKVIVGVGPFLEKKLHAIGIYTFRQISNFTQEDIEKVNDIIEFFPGRIERDNWVGQAAQLVKKK</sequence>
<keyword evidence="1" id="KW-0812">Transmembrane</keyword>
<evidence type="ECO:0000313" key="2">
    <source>
        <dbReference type="EMBL" id="RAI78155.1"/>
    </source>
</evidence>
<evidence type="ECO:0000256" key="1">
    <source>
        <dbReference type="SAM" id="Phobius"/>
    </source>
</evidence>
<evidence type="ECO:0008006" key="4">
    <source>
        <dbReference type="Google" id="ProtNLM"/>
    </source>
</evidence>
<organism evidence="2 3">
    <name type="scientific">Spirosoma telluris</name>
    <dbReference type="NCBI Taxonomy" id="2183553"/>
    <lineage>
        <taxon>Bacteria</taxon>
        <taxon>Pseudomonadati</taxon>
        <taxon>Bacteroidota</taxon>
        <taxon>Cytophagia</taxon>
        <taxon>Cytophagales</taxon>
        <taxon>Cytophagaceae</taxon>
        <taxon>Spirosoma</taxon>
    </lineage>
</organism>
<protein>
    <recommendedName>
        <fullName evidence="4">DUF4332 domain-containing protein</fullName>
    </recommendedName>
</protein>
<name>A0A327NTV2_9BACT</name>